<dbReference type="AlphaFoldDB" id="A0A6G1CGU1"/>
<evidence type="ECO:0000313" key="2">
    <source>
        <dbReference type="EMBL" id="KAF0898984.1"/>
    </source>
</evidence>
<proteinExistence type="predicted"/>
<sequence>MPPAQGGVDGGGTGEGDMHVERSFVSAPVPRSDADAKLSVAVTPEERQPAHVTEDHVVHFILGSDVAGSVMPGA</sequence>
<evidence type="ECO:0000256" key="1">
    <source>
        <dbReference type="SAM" id="MobiDB-lite"/>
    </source>
</evidence>
<keyword evidence="3" id="KW-1185">Reference proteome</keyword>
<reference evidence="2 3" key="1">
    <citation type="submission" date="2019-11" db="EMBL/GenBank/DDBJ databases">
        <title>Whole genome sequence of Oryza granulata.</title>
        <authorList>
            <person name="Li W."/>
        </authorList>
    </citation>
    <scope>NUCLEOTIDE SEQUENCE [LARGE SCALE GENOMIC DNA]</scope>
    <source>
        <strain evidence="3">cv. Menghai</strain>
        <tissue evidence="2">Leaf</tissue>
    </source>
</reference>
<dbReference type="Proteomes" id="UP000479710">
    <property type="component" value="Unassembled WGS sequence"/>
</dbReference>
<accession>A0A6G1CGU1</accession>
<name>A0A6G1CGU1_9ORYZ</name>
<dbReference type="EMBL" id="SPHZ02000009">
    <property type="protein sequence ID" value="KAF0898984.1"/>
    <property type="molecule type" value="Genomic_DNA"/>
</dbReference>
<protein>
    <submittedName>
        <fullName evidence="2">Uncharacterized protein</fullName>
    </submittedName>
</protein>
<comment type="caution">
    <text evidence="2">The sequence shown here is derived from an EMBL/GenBank/DDBJ whole genome shotgun (WGS) entry which is preliminary data.</text>
</comment>
<organism evidence="2 3">
    <name type="scientific">Oryza meyeriana var. granulata</name>
    <dbReference type="NCBI Taxonomy" id="110450"/>
    <lineage>
        <taxon>Eukaryota</taxon>
        <taxon>Viridiplantae</taxon>
        <taxon>Streptophyta</taxon>
        <taxon>Embryophyta</taxon>
        <taxon>Tracheophyta</taxon>
        <taxon>Spermatophyta</taxon>
        <taxon>Magnoliopsida</taxon>
        <taxon>Liliopsida</taxon>
        <taxon>Poales</taxon>
        <taxon>Poaceae</taxon>
        <taxon>BOP clade</taxon>
        <taxon>Oryzoideae</taxon>
        <taxon>Oryzeae</taxon>
        <taxon>Oryzinae</taxon>
        <taxon>Oryza</taxon>
        <taxon>Oryza meyeriana</taxon>
    </lineage>
</organism>
<gene>
    <name evidence="2" type="ORF">E2562_012676</name>
</gene>
<evidence type="ECO:0000313" key="3">
    <source>
        <dbReference type="Proteomes" id="UP000479710"/>
    </source>
</evidence>
<feature type="region of interest" description="Disordered" evidence="1">
    <location>
        <begin position="1"/>
        <end position="36"/>
    </location>
</feature>